<evidence type="ECO:0000313" key="2">
    <source>
        <dbReference type="EMBL" id="JAG29078.1"/>
    </source>
</evidence>
<dbReference type="EMBL" id="GBHO01014526">
    <property type="protein sequence ID" value="JAG29078.1"/>
    <property type="molecule type" value="Transcribed_RNA"/>
</dbReference>
<dbReference type="Pfam" id="PF05811">
    <property type="entry name" value="DUF842"/>
    <property type="match status" value="1"/>
</dbReference>
<protein>
    <submittedName>
        <fullName evidence="3">Protein FAM136A</fullName>
    </submittedName>
</protein>
<evidence type="ECO:0000313" key="3">
    <source>
        <dbReference type="EMBL" id="JAP98980.1"/>
    </source>
</evidence>
<dbReference type="PANTHER" id="PTHR21096">
    <property type="entry name" value="PROTEIN FAM136A"/>
    <property type="match status" value="1"/>
</dbReference>
<dbReference type="AlphaFoldDB" id="A0A0A9YD92"/>
<sequence length="149" mass="17031">MVEAQARKAEDAMKKLINEVDLQYLRKIQANMHRCAARCCDSTTDSMEQVHNCVQKCSVTLKEAEAIVQNEFNSTQERFQRCVMDCNDTVRDRIGTSPTESEMVKHQNDFESCASKCVDKHVALLPTMMKRMKELLASKQQSSALYYPS</sequence>
<name>A0A0A9YD92_LYGHE</name>
<evidence type="ECO:0000256" key="1">
    <source>
        <dbReference type="ARBA" id="ARBA00009952"/>
    </source>
</evidence>
<accession>A0A0A9YD92</accession>
<comment type="similarity">
    <text evidence="1">Belongs to the FAM136 family.</text>
</comment>
<proteinExistence type="inferred from homology"/>
<reference evidence="2" key="1">
    <citation type="journal article" date="2014" name="PLoS ONE">
        <title>Transcriptome-Based Identification of ABC Transporters in the Western Tarnished Plant Bug Lygus hesperus.</title>
        <authorList>
            <person name="Hull J.J."/>
            <person name="Chaney K."/>
            <person name="Geib S.M."/>
            <person name="Fabrick J.A."/>
            <person name="Brent C.S."/>
            <person name="Walsh D."/>
            <person name="Lavine L.C."/>
        </authorList>
    </citation>
    <scope>NUCLEOTIDE SEQUENCE</scope>
</reference>
<dbReference type="GO" id="GO:0005737">
    <property type="term" value="C:cytoplasm"/>
    <property type="evidence" value="ECO:0007669"/>
    <property type="project" value="TreeGrafter"/>
</dbReference>
<organism evidence="2">
    <name type="scientific">Lygus hesperus</name>
    <name type="common">Western plant bug</name>
    <dbReference type="NCBI Taxonomy" id="30085"/>
    <lineage>
        <taxon>Eukaryota</taxon>
        <taxon>Metazoa</taxon>
        <taxon>Ecdysozoa</taxon>
        <taxon>Arthropoda</taxon>
        <taxon>Hexapoda</taxon>
        <taxon>Insecta</taxon>
        <taxon>Pterygota</taxon>
        <taxon>Neoptera</taxon>
        <taxon>Paraneoptera</taxon>
        <taxon>Hemiptera</taxon>
        <taxon>Heteroptera</taxon>
        <taxon>Panheteroptera</taxon>
        <taxon>Cimicomorpha</taxon>
        <taxon>Miridae</taxon>
        <taxon>Mirini</taxon>
        <taxon>Lygus</taxon>
    </lineage>
</organism>
<gene>
    <name evidence="3" type="primary">FAM136A</name>
    <name evidence="2" type="ORF">CM83_44482</name>
    <name evidence="3" type="ORF">g.42393</name>
</gene>
<dbReference type="InterPro" id="IPR008560">
    <property type="entry name" value="DUF842_euk"/>
</dbReference>
<dbReference type="EMBL" id="GDHC01019648">
    <property type="protein sequence ID" value="JAP98980.1"/>
    <property type="molecule type" value="Transcribed_RNA"/>
</dbReference>
<reference evidence="3" key="3">
    <citation type="journal article" date="2016" name="Gigascience">
        <title>De novo construction of an expanded transcriptome assembly for the western tarnished plant bug, Lygus hesperus.</title>
        <authorList>
            <person name="Tassone E.E."/>
            <person name="Geib S.M."/>
            <person name="Hall B."/>
            <person name="Fabrick J.A."/>
            <person name="Brent C.S."/>
            <person name="Hull J.J."/>
        </authorList>
    </citation>
    <scope>NUCLEOTIDE SEQUENCE</scope>
</reference>
<reference evidence="2" key="2">
    <citation type="submission" date="2014-07" db="EMBL/GenBank/DDBJ databases">
        <authorList>
            <person name="Hull J."/>
        </authorList>
    </citation>
    <scope>NUCLEOTIDE SEQUENCE</scope>
</reference>
<dbReference type="PANTHER" id="PTHR21096:SF0">
    <property type="entry name" value="PROTEIN FAM136A"/>
    <property type="match status" value="1"/>
</dbReference>